<dbReference type="Gene3D" id="1.10.10.10">
    <property type="entry name" value="Winged helix-like DNA-binding domain superfamily/Winged helix DNA-binding domain"/>
    <property type="match status" value="1"/>
</dbReference>
<dbReference type="AlphaFoldDB" id="A0A977KZV5"/>
<protein>
    <recommendedName>
        <fullName evidence="2">DUF433 domain-containing protein</fullName>
    </recommendedName>
</protein>
<dbReference type="Proteomes" id="UP001065613">
    <property type="component" value="Chromosome"/>
</dbReference>
<accession>A0A977KZV5</accession>
<organism evidence="1">
    <name type="scientific">Woronichinia naegeliana WA131</name>
    <dbReference type="NCBI Taxonomy" id="2824559"/>
    <lineage>
        <taxon>Bacteria</taxon>
        <taxon>Bacillati</taxon>
        <taxon>Cyanobacteriota</taxon>
        <taxon>Cyanophyceae</taxon>
        <taxon>Synechococcales</taxon>
        <taxon>Coelosphaeriaceae</taxon>
        <taxon>Woronichinia</taxon>
    </lineage>
</organism>
<reference evidence="1" key="1">
    <citation type="submission" date="2021-04" db="EMBL/GenBank/DDBJ databases">
        <title>Genome sequence of Woronichinia naegeliana from Washington state freshwater lake bloom.</title>
        <authorList>
            <person name="Dreher T.W."/>
        </authorList>
    </citation>
    <scope>NUCLEOTIDE SEQUENCE</scope>
    <source>
        <strain evidence="1">WA131</strain>
    </source>
</reference>
<dbReference type="KEGG" id="wna:KA717_10045"/>
<proteinExistence type="predicted"/>
<dbReference type="InterPro" id="IPR036388">
    <property type="entry name" value="WH-like_DNA-bd_sf"/>
</dbReference>
<sequence>MTINRVKTQWQYLETRPHAWRRQLYVKNTRIKAFDIWSDMIINEMTVQEAALNWELSLAAIGEIIDYCETHQTLLQQEAEQERYLLEAKGISLEPKIIVR</sequence>
<gene>
    <name evidence="1" type="ORF">KA717_10045</name>
</gene>
<dbReference type="EMBL" id="CP073041">
    <property type="protein sequence ID" value="UXE62986.1"/>
    <property type="molecule type" value="Genomic_DNA"/>
</dbReference>
<evidence type="ECO:0008006" key="2">
    <source>
        <dbReference type="Google" id="ProtNLM"/>
    </source>
</evidence>
<name>A0A977KZV5_9CYAN</name>
<evidence type="ECO:0000313" key="1">
    <source>
        <dbReference type="EMBL" id="UXE62986.1"/>
    </source>
</evidence>